<dbReference type="InterPro" id="IPR007715">
    <property type="entry name" value="Coq4"/>
</dbReference>
<dbReference type="GO" id="GO:0006744">
    <property type="term" value="P:ubiquinone biosynthetic process"/>
    <property type="evidence" value="ECO:0007669"/>
    <property type="project" value="InterPro"/>
</dbReference>
<name>A0AAC8TE68_9BACT</name>
<sequence>MTERRATLGEAVPLLRTAELQAASDAALLAVPGFRRLHAERWDPPLPEPETLAALPVGSFGHAYARYMEHYRLSPDFFPIQTRLGADVTPTQYAVHRLNKSHDFLHVLGAYETSDADEVAVQSFVFGMAPVALATFLAEAAVHPDIQHARYKHLRDIYEGHIQAEDFERGAAASALLGERLETLWEVPLERLRQRLGITARAPEHLGRGGENSCGGFTAIPFFTATRAI</sequence>
<dbReference type="AlphaFoldDB" id="A0AAC8TE68"/>
<dbReference type="PANTHER" id="PTHR12922">
    <property type="entry name" value="UBIQUINONE BIOSYNTHESIS PROTEIN"/>
    <property type="match status" value="1"/>
</dbReference>
<evidence type="ECO:0000313" key="2">
    <source>
        <dbReference type="Proteomes" id="UP000035579"/>
    </source>
</evidence>
<protein>
    <recommendedName>
        <fullName evidence="3">Ubiquinone biosynthesis protein COQ4</fullName>
    </recommendedName>
</protein>
<dbReference type="PANTHER" id="PTHR12922:SF7">
    <property type="entry name" value="UBIQUINONE BIOSYNTHESIS PROTEIN COQ4 HOMOLOG, MITOCHONDRIAL"/>
    <property type="match status" value="1"/>
</dbReference>
<proteinExistence type="predicted"/>
<dbReference type="Proteomes" id="UP000035579">
    <property type="component" value="Chromosome"/>
</dbReference>
<accession>A0AAC8TE68</accession>
<dbReference type="EMBL" id="CP011509">
    <property type="protein sequence ID" value="AKJ02700.1"/>
    <property type="molecule type" value="Genomic_DNA"/>
</dbReference>
<dbReference type="KEGG" id="age:AA314_04326"/>
<gene>
    <name evidence="1" type="ORF">AA314_04326</name>
</gene>
<evidence type="ECO:0000313" key="1">
    <source>
        <dbReference type="EMBL" id="AKJ02700.1"/>
    </source>
</evidence>
<evidence type="ECO:0008006" key="3">
    <source>
        <dbReference type="Google" id="ProtNLM"/>
    </source>
</evidence>
<organism evidence="1 2">
    <name type="scientific">Archangium gephyra</name>
    <dbReference type="NCBI Taxonomy" id="48"/>
    <lineage>
        <taxon>Bacteria</taxon>
        <taxon>Pseudomonadati</taxon>
        <taxon>Myxococcota</taxon>
        <taxon>Myxococcia</taxon>
        <taxon>Myxococcales</taxon>
        <taxon>Cystobacterineae</taxon>
        <taxon>Archangiaceae</taxon>
        <taxon>Archangium</taxon>
    </lineage>
</organism>
<dbReference type="Pfam" id="PF05019">
    <property type="entry name" value="Coq4"/>
    <property type="match status" value="1"/>
</dbReference>
<reference evidence="1 2" key="1">
    <citation type="submission" date="2015-05" db="EMBL/GenBank/DDBJ databases">
        <title>Genome assembly of Archangium gephyra DSM 2261.</title>
        <authorList>
            <person name="Sharma G."/>
            <person name="Subramanian S."/>
        </authorList>
    </citation>
    <scope>NUCLEOTIDE SEQUENCE [LARGE SCALE GENOMIC DNA]</scope>
    <source>
        <strain evidence="1 2">DSM 2261</strain>
    </source>
</reference>